<keyword evidence="2" id="KW-1185">Reference proteome</keyword>
<dbReference type="FunFam" id="3.40.50.300:FF:001255">
    <property type="entry name" value="DNA polymerase III subunit delta"/>
    <property type="match status" value="1"/>
</dbReference>
<dbReference type="InterPro" id="IPR001270">
    <property type="entry name" value="ClpA/B"/>
</dbReference>
<dbReference type="NCBIfam" id="TIGR00678">
    <property type="entry name" value="holB"/>
    <property type="match status" value="1"/>
</dbReference>
<dbReference type="Gene3D" id="3.40.50.300">
    <property type="entry name" value="P-loop containing nucleotide triphosphate hydrolases"/>
    <property type="match status" value="1"/>
</dbReference>
<organism evidence="1 2">
    <name type="scientific">Thermoflavimicrobium dichotomicum</name>
    <dbReference type="NCBI Taxonomy" id="46223"/>
    <lineage>
        <taxon>Bacteria</taxon>
        <taxon>Bacillati</taxon>
        <taxon>Bacillota</taxon>
        <taxon>Bacilli</taxon>
        <taxon>Bacillales</taxon>
        <taxon>Thermoactinomycetaceae</taxon>
        <taxon>Thermoflavimicrobium</taxon>
    </lineage>
</organism>
<dbReference type="STRING" id="46223.SAMN05421852_101115"/>
<dbReference type="GO" id="GO:0008408">
    <property type="term" value="F:3'-5' exonuclease activity"/>
    <property type="evidence" value="ECO:0007669"/>
    <property type="project" value="InterPro"/>
</dbReference>
<reference evidence="1 2" key="1">
    <citation type="submission" date="2016-10" db="EMBL/GenBank/DDBJ databases">
        <authorList>
            <person name="de Groot N.N."/>
        </authorList>
    </citation>
    <scope>NUCLEOTIDE SEQUENCE [LARGE SCALE GENOMIC DNA]</scope>
    <source>
        <strain evidence="1 2">DSM 44778</strain>
    </source>
</reference>
<accession>A0A1I3JMB6</accession>
<gene>
    <name evidence="1" type="ORF">SAMN05421852_101115</name>
</gene>
<dbReference type="Pfam" id="PF13177">
    <property type="entry name" value="DNA_pol3_delta2"/>
    <property type="match status" value="1"/>
</dbReference>
<dbReference type="InterPro" id="IPR050238">
    <property type="entry name" value="DNA_Rep/Repair_Clamp_Loader"/>
</dbReference>
<dbReference type="Proteomes" id="UP000199545">
    <property type="component" value="Unassembled WGS sequence"/>
</dbReference>
<evidence type="ECO:0000313" key="2">
    <source>
        <dbReference type="Proteomes" id="UP000199545"/>
    </source>
</evidence>
<protein>
    <submittedName>
        <fullName evidence="1">DNA polymerase-3 subunit delta</fullName>
    </submittedName>
</protein>
<evidence type="ECO:0000313" key="1">
    <source>
        <dbReference type="EMBL" id="SFI61045.1"/>
    </source>
</evidence>
<dbReference type="RefSeq" id="WP_175482217.1">
    <property type="nucleotide sequence ID" value="NZ_FORR01000001.1"/>
</dbReference>
<dbReference type="InterPro" id="IPR004622">
    <property type="entry name" value="DNA_pol_HolB"/>
</dbReference>
<dbReference type="GO" id="GO:0006261">
    <property type="term" value="P:DNA-templated DNA replication"/>
    <property type="evidence" value="ECO:0007669"/>
    <property type="project" value="TreeGrafter"/>
</dbReference>
<dbReference type="EMBL" id="FORR01000001">
    <property type="protein sequence ID" value="SFI61045.1"/>
    <property type="molecule type" value="Genomic_DNA"/>
</dbReference>
<dbReference type="PANTHER" id="PTHR11669:SF8">
    <property type="entry name" value="DNA POLYMERASE III SUBUNIT DELTA"/>
    <property type="match status" value="1"/>
</dbReference>
<dbReference type="AlphaFoldDB" id="A0A1I3JMB6"/>
<dbReference type="PRINTS" id="PR00300">
    <property type="entry name" value="CLPPROTEASEA"/>
</dbReference>
<dbReference type="PANTHER" id="PTHR11669">
    <property type="entry name" value="REPLICATION FACTOR C / DNA POLYMERASE III GAMMA-TAU SUBUNIT"/>
    <property type="match status" value="1"/>
</dbReference>
<name>A0A1I3JMB6_9BACL</name>
<sequence>MSFQKIGYQPQVIRFLQRALVTGQIAHAYCFYGPAGTGKKKMALELAKAINCEHQTADACDDCPTCRQIEHGNHPDIVILQPDGSFIKIDQLRALQEQFQYRAATGIMRVVIIEQAEKMRPEAANSLLKFLEEPVSPMVAILLTEQIQAILPTVLSRCQKVRFLELHPNIRLEKLKEQGVPPHLARILAHIPSELPEEGEDRLSPKVVEDWCQRLITWNGDILTKGSMALLEIQYEWLQTAMEENQLSLILDLLLLWLRELLYYQLGQKAFLFPDWEQECRKQAFIWEQPRLLHAMETVMYARSQLTKFVQPQAILEQMVLKIQEGP</sequence>
<dbReference type="InterPro" id="IPR027417">
    <property type="entry name" value="P-loop_NTPase"/>
</dbReference>
<dbReference type="SUPFAM" id="SSF52540">
    <property type="entry name" value="P-loop containing nucleoside triphosphate hydrolases"/>
    <property type="match status" value="1"/>
</dbReference>
<proteinExistence type="predicted"/>
<dbReference type="GO" id="GO:0003887">
    <property type="term" value="F:DNA-directed DNA polymerase activity"/>
    <property type="evidence" value="ECO:0007669"/>
    <property type="project" value="InterPro"/>
</dbReference>
<dbReference type="GO" id="GO:0005524">
    <property type="term" value="F:ATP binding"/>
    <property type="evidence" value="ECO:0007669"/>
    <property type="project" value="InterPro"/>
</dbReference>